<evidence type="ECO:0000313" key="2">
    <source>
        <dbReference type="Proteomes" id="UP000316270"/>
    </source>
</evidence>
<keyword evidence="2" id="KW-1185">Reference proteome</keyword>
<dbReference type="PANTHER" id="PTHR47843">
    <property type="entry name" value="BTB DOMAIN-CONTAINING PROTEIN-RELATED"/>
    <property type="match status" value="1"/>
</dbReference>
<reference evidence="1 2" key="1">
    <citation type="submission" date="2019-07" db="EMBL/GenBank/DDBJ databases">
        <title>Finished genome of Venturia effusa.</title>
        <authorList>
            <person name="Young C.A."/>
            <person name="Cox M.P."/>
            <person name="Ganley A.R.D."/>
            <person name="David W.J."/>
        </authorList>
    </citation>
    <scope>NUCLEOTIDE SEQUENCE [LARGE SCALE GENOMIC DNA]</scope>
    <source>
        <strain evidence="2">albino</strain>
    </source>
</reference>
<gene>
    <name evidence="1" type="ORF">FKW77_007304</name>
</gene>
<evidence type="ECO:0008006" key="3">
    <source>
        <dbReference type="Google" id="ProtNLM"/>
    </source>
</evidence>
<protein>
    <recommendedName>
        <fullName evidence="3">BTB domain-containing protein</fullName>
    </recommendedName>
</protein>
<dbReference type="Proteomes" id="UP000316270">
    <property type="component" value="Chromosome 3"/>
</dbReference>
<proteinExistence type="predicted"/>
<name>A0A517L1J8_9PEZI</name>
<evidence type="ECO:0000313" key="1">
    <source>
        <dbReference type="EMBL" id="QDS69512.1"/>
    </source>
</evidence>
<dbReference type="OrthoDB" id="6359816at2759"/>
<accession>A0A517L1J8</accession>
<dbReference type="SUPFAM" id="SSF54695">
    <property type="entry name" value="POZ domain"/>
    <property type="match status" value="1"/>
</dbReference>
<dbReference type="InterPro" id="IPR011333">
    <property type="entry name" value="SKP1/BTB/POZ_sf"/>
</dbReference>
<sequence>MAKLNDAIPKLLGSQEYSDLQIICHGKVFYVHKAIDDLDAVTAMIEFLYCDDYKQNENCSLGNGILHLKTHCIADKYVIDGLLDLAESKFFTYTTKWGSDQDAFTAAVKWIFENLPIGHVCRKIAVLGALRRLPQLLEDEAGLFSKLLKEIDNVRQEMARAARVEEQIYFSRRYPEIVIMQCLRSPTYCCKAGCRALWRWDDENSNGTSESSPTCPDTNCSKVSSKVLTEILDNITLLHAYIYRGCLCKFRSSIAINNGDGGLMAWECPHCHTSGLIARLRNDD</sequence>
<dbReference type="AlphaFoldDB" id="A0A517L1J8"/>
<organism evidence="1 2">
    <name type="scientific">Venturia effusa</name>
    <dbReference type="NCBI Taxonomy" id="50376"/>
    <lineage>
        <taxon>Eukaryota</taxon>
        <taxon>Fungi</taxon>
        <taxon>Dikarya</taxon>
        <taxon>Ascomycota</taxon>
        <taxon>Pezizomycotina</taxon>
        <taxon>Dothideomycetes</taxon>
        <taxon>Pleosporomycetidae</taxon>
        <taxon>Venturiales</taxon>
        <taxon>Venturiaceae</taxon>
        <taxon>Venturia</taxon>
    </lineage>
</organism>
<dbReference type="PANTHER" id="PTHR47843:SF5">
    <property type="entry name" value="BTB_POZ DOMAIN PROTEIN"/>
    <property type="match status" value="1"/>
</dbReference>
<dbReference type="EMBL" id="CP042187">
    <property type="protein sequence ID" value="QDS69512.1"/>
    <property type="molecule type" value="Genomic_DNA"/>
</dbReference>